<dbReference type="EMBL" id="BGPR01003473">
    <property type="protein sequence ID" value="GBM88542.1"/>
    <property type="molecule type" value="Genomic_DNA"/>
</dbReference>
<proteinExistence type="predicted"/>
<evidence type="ECO:0000313" key="1">
    <source>
        <dbReference type="EMBL" id="GBM88542.1"/>
    </source>
</evidence>
<name>A0A4Y2JGW1_ARAVE</name>
<evidence type="ECO:0000313" key="2">
    <source>
        <dbReference type="Proteomes" id="UP000499080"/>
    </source>
</evidence>
<dbReference type="InterPro" id="IPR005312">
    <property type="entry name" value="DUF1759"/>
</dbReference>
<sequence>MSTFYGNSSKWLDFWNRFECIIHNNGNLSETEIFTYLKSLLSGNALAAISGFVIIYRNYDSSIEILKARFGRHDIVISSHMNKLLSIAPVRNISNVKALRNCWLALCFGQRKLGIFCSDKHLSCKKCSGKPHHESICLNPKMPINSENPEKKERAVVPQNSCDTTGSDVKLQTVYAVGNVKERIGF</sequence>
<gene>
    <name evidence="1" type="ORF">AVEN_86735_1</name>
</gene>
<dbReference type="PANTHER" id="PTHR22954">
    <property type="entry name" value="RETROVIRAL PROTEASE-RELATED"/>
    <property type="match status" value="1"/>
</dbReference>
<keyword evidence="2" id="KW-1185">Reference proteome</keyword>
<dbReference type="OrthoDB" id="8020473at2759"/>
<comment type="caution">
    <text evidence="1">The sequence shown here is derived from an EMBL/GenBank/DDBJ whole genome shotgun (WGS) entry which is preliminary data.</text>
</comment>
<accession>A0A4Y2JGW1</accession>
<dbReference type="Proteomes" id="UP000499080">
    <property type="component" value="Unassembled WGS sequence"/>
</dbReference>
<dbReference type="AlphaFoldDB" id="A0A4Y2JGW1"/>
<protein>
    <submittedName>
        <fullName evidence="1">Uncharacterized protein</fullName>
    </submittedName>
</protein>
<dbReference type="PANTHER" id="PTHR22954:SF3">
    <property type="entry name" value="PROTEIN CBG08539"/>
    <property type="match status" value="1"/>
</dbReference>
<organism evidence="1 2">
    <name type="scientific">Araneus ventricosus</name>
    <name type="common">Orbweaver spider</name>
    <name type="synonym">Epeira ventricosa</name>
    <dbReference type="NCBI Taxonomy" id="182803"/>
    <lineage>
        <taxon>Eukaryota</taxon>
        <taxon>Metazoa</taxon>
        <taxon>Ecdysozoa</taxon>
        <taxon>Arthropoda</taxon>
        <taxon>Chelicerata</taxon>
        <taxon>Arachnida</taxon>
        <taxon>Araneae</taxon>
        <taxon>Araneomorphae</taxon>
        <taxon>Entelegynae</taxon>
        <taxon>Araneoidea</taxon>
        <taxon>Araneidae</taxon>
        <taxon>Araneus</taxon>
    </lineage>
</organism>
<reference evidence="1 2" key="1">
    <citation type="journal article" date="2019" name="Sci. Rep.">
        <title>Orb-weaving spider Araneus ventricosus genome elucidates the spidroin gene catalogue.</title>
        <authorList>
            <person name="Kono N."/>
            <person name="Nakamura H."/>
            <person name="Ohtoshi R."/>
            <person name="Moran D.A.P."/>
            <person name="Shinohara A."/>
            <person name="Yoshida Y."/>
            <person name="Fujiwara M."/>
            <person name="Mori M."/>
            <person name="Tomita M."/>
            <person name="Arakawa K."/>
        </authorList>
    </citation>
    <scope>NUCLEOTIDE SEQUENCE [LARGE SCALE GENOMIC DNA]</scope>
</reference>
<dbReference type="Pfam" id="PF03564">
    <property type="entry name" value="DUF1759"/>
    <property type="match status" value="1"/>
</dbReference>